<feature type="compositionally biased region" description="Acidic residues" evidence="1">
    <location>
        <begin position="456"/>
        <end position="491"/>
    </location>
</feature>
<dbReference type="Proteomes" id="UP000783742">
    <property type="component" value="Unassembled WGS sequence"/>
</dbReference>
<name>A0ABS6FJ48_9FIRM</name>
<comment type="caution">
    <text evidence="2">The sequence shown here is derived from an EMBL/GenBank/DDBJ whole genome shotgun (WGS) entry which is preliminary data.</text>
</comment>
<evidence type="ECO:0000313" key="3">
    <source>
        <dbReference type="Proteomes" id="UP000783742"/>
    </source>
</evidence>
<dbReference type="EMBL" id="JAHLQO010000004">
    <property type="protein sequence ID" value="MBU5669527.1"/>
    <property type="molecule type" value="Genomic_DNA"/>
</dbReference>
<dbReference type="RefSeq" id="WP_216549359.1">
    <property type="nucleotide sequence ID" value="NZ_JAHLQO010000004.1"/>
</dbReference>
<feature type="region of interest" description="Disordered" evidence="1">
    <location>
        <begin position="448"/>
        <end position="497"/>
    </location>
</feature>
<keyword evidence="3" id="KW-1185">Reference proteome</keyword>
<dbReference type="Pfam" id="PF04860">
    <property type="entry name" value="Phage_portal"/>
    <property type="match status" value="1"/>
</dbReference>
<evidence type="ECO:0000313" key="2">
    <source>
        <dbReference type="EMBL" id="MBU5669527.1"/>
    </source>
</evidence>
<accession>A0ABS6FJ48</accession>
<gene>
    <name evidence="2" type="ORF">KQI68_06700</name>
</gene>
<reference evidence="2 3" key="1">
    <citation type="submission" date="2021-06" db="EMBL/GenBank/DDBJ databases">
        <authorList>
            <person name="Sun Q."/>
            <person name="Li D."/>
        </authorList>
    </citation>
    <scope>NUCLEOTIDE SEQUENCE [LARGE SCALE GENOMIC DNA]</scope>
    <source>
        <strain evidence="2 3">MSJ-1</strain>
    </source>
</reference>
<dbReference type="InterPro" id="IPR006944">
    <property type="entry name" value="Phage/GTA_portal"/>
</dbReference>
<protein>
    <submittedName>
        <fullName evidence="2">Phage portal protein</fullName>
    </submittedName>
</protein>
<evidence type="ECO:0000256" key="1">
    <source>
        <dbReference type="SAM" id="MobiDB-lite"/>
    </source>
</evidence>
<sequence>MADFESKKIKIKGNSLNANRWLEAIPKREVDNSDYTFVGLGGYKEKGNSLSFENLKIIAKKVAPINAIINTRIDQIGSFTKQARYDEDNRGFKVRPKDLNVTITDEMQKDILFLEEFIANCGSADDADREGFDTFLRKIMRDSLILDQLNFEIVRDEDNKPIAFYPVDASTIRVAKDDLESEFAYAQIVDGKVVAEFEKNELVLAVRNPRTDIDTYPYGYSEIETILKQLNSYLEAEDYNMRFFQQGGMTKGILNIKNDPNGIGDQRTLEDFKRQWRTQVTGQNGAWKIPVLQLPGDVEFINVSQSGGEMVFEKWVNYLINISCAVYRIDPAEINFPNNGGVGGNGGGVFEGSNKSKYENSRDKGLYPLLQFIENIINKYIISQFNGDYVFKFTGLNEKSEEERLQVDKDRVATYITVNELRMEQGLKPIKGGDVILNPYYMQSIQNGGGGAPEFDFGDGFDEGGEDEADTEEIDTNEQVEDDTETDEDNEIDKSVDIIVIEEI</sequence>
<proteinExistence type="predicted"/>
<organism evidence="2 3">
    <name type="scientific">Peptoniphilus ovalis</name>
    <dbReference type="NCBI Taxonomy" id="2841503"/>
    <lineage>
        <taxon>Bacteria</taxon>
        <taxon>Bacillati</taxon>
        <taxon>Bacillota</taxon>
        <taxon>Tissierellia</taxon>
        <taxon>Tissierellales</taxon>
        <taxon>Peptoniphilaceae</taxon>
        <taxon>Peptoniphilus</taxon>
    </lineage>
</organism>